<keyword evidence="3" id="KW-1185">Reference proteome</keyword>
<evidence type="ECO:0000313" key="3">
    <source>
        <dbReference type="Proteomes" id="UP001055439"/>
    </source>
</evidence>
<evidence type="ECO:0000256" key="1">
    <source>
        <dbReference type="SAM" id="MobiDB-lite"/>
    </source>
</evidence>
<protein>
    <submittedName>
        <fullName evidence="2">Uncharacterized protein</fullName>
    </submittedName>
</protein>
<evidence type="ECO:0000313" key="2">
    <source>
        <dbReference type="EMBL" id="URE37920.1"/>
    </source>
</evidence>
<organism evidence="2 3">
    <name type="scientific">Musa troglodytarum</name>
    <name type="common">fe'i banana</name>
    <dbReference type="NCBI Taxonomy" id="320322"/>
    <lineage>
        <taxon>Eukaryota</taxon>
        <taxon>Viridiplantae</taxon>
        <taxon>Streptophyta</taxon>
        <taxon>Embryophyta</taxon>
        <taxon>Tracheophyta</taxon>
        <taxon>Spermatophyta</taxon>
        <taxon>Magnoliopsida</taxon>
        <taxon>Liliopsida</taxon>
        <taxon>Zingiberales</taxon>
        <taxon>Musaceae</taxon>
        <taxon>Musa</taxon>
    </lineage>
</organism>
<proteinExistence type="predicted"/>
<dbReference type="Proteomes" id="UP001055439">
    <property type="component" value="Chromosome 8"/>
</dbReference>
<reference evidence="2" key="1">
    <citation type="submission" date="2022-05" db="EMBL/GenBank/DDBJ databases">
        <title>The Musa troglodytarum L. genome provides insights into the mechanism of non-climacteric behaviour and enrichment of carotenoids.</title>
        <authorList>
            <person name="Wang J."/>
        </authorList>
    </citation>
    <scope>NUCLEOTIDE SEQUENCE</scope>
    <source>
        <tissue evidence="2">Leaf</tissue>
    </source>
</reference>
<feature type="region of interest" description="Disordered" evidence="1">
    <location>
        <begin position="71"/>
        <end position="103"/>
    </location>
</feature>
<sequence>MVPRYLDLYLLLRDVVCKPMEMVTTPNADSSSEQPVQKDIGCRARGSVDYRQEASYVGHWAKKSVLRQGYRDCGGQSPIRQRTAREDNVPKDRTKRRPITCRK</sequence>
<feature type="compositionally biased region" description="Basic and acidic residues" evidence="1">
    <location>
        <begin position="83"/>
        <end position="92"/>
    </location>
</feature>
<dbReference type="EMBL" id="CP097510">
    <property type="protein sequence ID" value="URE37920.1"/>
    <property type="molecule type" value="Genomic_DNA"/>
</dbReference>
<name>A0A9E7HQ74_9LILI</name>
<feature type="compositionally biased region" description="Basic residues" evidence="1">
    <location>
        <begin position="93"/>
        <end position="103"/>
    </location>
</feature>
<accession>A0A9E7HQ74</accession>
<dbReference type="AlphaFoldDB" id="A0A9E7HQ74"/>
<gene>
    <name evidence="2" type="ORF">MUK42_13537</name>
</gene>